<sequence length="128" mass="14658">MLKMNKSPFLPTATVGGLRLGPQLTLPPTLSLSRGPPDPPRRPTDEERHKHRRRALGLPKNHLRSDDEGDENKENKPPANEDELEEEAETKQTAVESLLRKLEVAIDQLHDQVYRDLNDFKRRLGIRI</sequence>
<dbReference type="EMBL" id="FJ804072">
    <property type="protein sequence ID" value="ACT76416.1"/>
    <property type="molecule type" value="Genomic_DNA"/>
</dbReference>
<organism evidence="2 3">
    <name type="scientific">Human papillomavirus 116</name>
    <dbReference type="NCBI Taxonomy" id="915428"/>
    <lineage>
        <taxon>Viruses</taxon>
        <taxon>Monodnaviria</taxon>
        <taxon>Shotokuvirae</taxon>
        <taxon>Cossaviricota</taxon>
        <taxon>Papovaviricetes</taxon>
        <taxon>Zurhausenvirales</taxon>
        <taxon>Papillomaviridae</taxon>
        <taxon>Firstpapillomavirinae</taxon>
        <taxon>Gammapapillomavirus</taxon>
        <taxon>Gammapapillomavirus 9</taxon>
    </lineage>
</organism>
<accession>C7B7D6</accession>
<dbReference type="OrthoDB" id="29054at10239"/>
<dbReference type="KEGG" id="vg:8223421"/>
<feature type="compositionally biased region" description="Low complexity" evidence="1">
    <location>
        <begin position="16"/>
        <end position="35"/>
    </location>
</feature>
<evidence type="ECO:0000313" key="3">
    <source>
        <dbReference type="Proteomes" id="UP000203499"/>
    </source>
</evidence>
<keyword evidence="3" id="KW-1185">Reference proteome</keyword>
<dbReference type="RefSeq" id="YP_003084350.1">
    <property type="nucleotide sequence ID" value="NC_013035.1"/>
</dbReference>
<dbReference type="Proteomes" id="UP000203499">
    <property type="component" value="Segment"/>
</dbReference>
<feature type="region of interest" description="Disordered" evidence="1">
    <location>
        <begin position="1"/>
        <end position="92"/>
    </location>
</feature>
<evidence type="ECO:0000313" key="2">
    <source>
        <dbReference type="EMBL" id="ACT76416.1"/>
    </source>
</evidence>
<dbReference type="GeneID" id="8223421"/>
<proteinExistence type="predicted"/>
<reference evidence="2 3" key="1">
    <citation type="journal article" date="2009" name="J. Gen. Virol.">
        <title>Identification of a novel human gammapapillomavirus species.</title>
        <authorList>
            <person name="Li L."/>
            <person name="Barry P."/>
            <person name="Yeh E."/>
            <person name="Glaser C."/>
            <person name="Schnurr D."/>
            <person name="Delwart E."/>
        </authorList>
    </citation>
    <scope>NUCLEOTIDE SEQUENCE [LARGE SCALE GENOMIC DNA]</scope>
    <source>
        <strain evidence="2 3">HPV116</strain>
    </source>
</reference>
<protein>
    <submittedName>
        <fullName evidence="2">Putative E4 protein</fullName>
    </submittedName>
</protein>
<feature type="compositionally biased region" description="Basic and acidic residues" evidence="1">
    <location>
        <begin position="39"/>
        <end position="48"/>
    </location>
</feature>
<evidence type="ECO:0000256" key="1">
    <source>
        <dbReference type="SAM" id="MobiDB-lite"/>
    </source>
</evidence>
<name>C7B7D6_9PAPI</name>